<sequence>MSYLEHQVLVETSQNISEVDYQLSPEKLAELEALIKTMEEVTKMMEQVHDEVEVDGVLYTATQTAAKFAFEAFDYGIQSIGFILTEARDLIDIIQIVIDKTGEQYFQISLIRDLKEPLINLGHWIGTMKHYTENIQQNYFAQSILVLNKIQKNYNKNQDLYTQVYKEWSKFELARTDDFQSDWADIEKAINRIADQFLSALNSQKINDMMASVARMFSSKCEQAVMASEVAAAHAAVNNAQRTLKKAIASKYELLIVRECIVKALTQMNAISHLHPTLLTTAQIMKFTTAKVTSLVKETKVQIERNSKYNPGFASEMLLEYYETNSKLLVRYVQAWDVLQSKAISGTPTIIIKLK</sequence>
<dbReference type="Proteomes" id="UP000039865">
    <property type="component" value="Unassembled WGS sequence"/>
</dbReference>
<evidence type="ECO:0000313" key="1">
    <source>
        <dbReference type="EMBL" id="CDW78485.1"/>
    </source>
</evidence>
<protein>
    <submittedName>
        <fullName evidence="1">Uncharacterized protein</fullName>
    </submittedName>
</protein>
<dbReference type="InParanoid" id="A0A078A8A1"/>
<proteinExistence type="predicted"/>
<evidence type="ECO:0000313" key="2">
    <source>
        <dbReference type="Proteomes" id="UP000039865"/>
    </source>
</evidence>
<reference evidence="1 2" key="1">
    <citation type="submission" date="2014-06" db="EMBL/GenBank/DDBJ databases">
        <authorList>
            <person name="Swart Estienne"/>
        </authorList>
    </citation>
    <scope>NUCLEOTIDE SEQUENCE [LARGE SCALE GENOMIC DNA]</scope>
    <source>
        <strain evidence="1 2">130c</strain>
    </source>
</reference>
<dbReference type="EMBL" id="CCKQ01007143">
    <property type="protein sequence ID" value="CDW78485.1"/>
    <property type="molecule type" value="Genomic_DNA"/>
</dbReference>
<accession>A0A078A8A1</accession>
<organism evidence="1 2">
    <name type="scientific">Stylonychia lemnae</name>
    <name type="common">Ciliate</name>
    <dbReference type="NCBI Taxonomy" id="5949"/>
    <lineage>
        <taxon>Eukaryota</taxon>
        <taxon>Sar</taxon>
        <taxon>Alveolata</taxon>
        <taxon>Ciliophora</taxon>
        <taxon>Intramacronucleata</taxon>
        <taxon>Spirotrichea</taxon>
        <taxon>Stichotrichia</taxon>
        <taxon>Sporadotrichida</taxon>
        <taxon>Oxytrichidae</taxon>
        <taxon>Stylonychinae</taxon>
        <taxon>Stylonychia</taxon>
    </lineage>
</organism>
<name>A0A078A8A1_STYLE</name>
<gene>
    <name evidence="1" type="primary">Contig2414.g2594</name>
    <name evidence="1" type="ORF">STYLEM_7463</name>
</gene>
<keyword evidence="2" id="KW-1185">Reference proteome</keyword>
<dbReference type="AlphaFoldDB" id="A0A078A8A1"/>